<dbReference type="Gene3D" id="4.10.240.10">
    <property type="entry name" value="Zn(2)-C6 fungal-type DNA-binding domain"/>
    <property type="match status" value="1"/>
</dbReference>
<dbReference type="Proteomes" id="UP001629113">
    <property type="component" value="Unassembled WGS sequence"/>
</dbReference>
<comment type="caution">
    <text evidence="4">The sequence shown here is derived from an EMBL/GenBank/DDBJ whole genome shotgun (WGS) entry which is preliminary data.</text>
</comment>
<dbReference type="SMART" id="SM00066">
    <property type="entry name" value="GAL4"/>
    <property type="match status" value="1"/>
</dbReference>
<sequence>MISRTMADHPRVPGHRRPHRKTRSGCSQCKQRRIKCDEGKPACGRCTRYCCECTYHQATAPGANKSIKTGSPTQASTPSLSHPATPNSIPVSPTPVVRTGFGHECNIQDLELIHFFTTVTSFTCSSLPDRQDVWQNVIPRIAFQHEFLLHGLLALSALHLSRVQPNRQKSLQAHATMHHETGLNMFRPVMSNITAANYEACFCFSSILVPYSSASAVGTTNLFFTDTSDAPAPSNMMEWCRLLRGVHTMIKLSNDTIRDGPLRPLFAVTPMFDPIEDYLPPENKARLLELEQLWGPETTHFSASEKEALDETLQKLINLLNIYNVHGGNICVAAMAMSWPIMVPEIFLTMVYNRQKEALVLLAHFCMLLTPVDHYWWIRGMARTLLQTIHKTIGTEWEGWIVWPLQDLVLSEFRNKPVQ</sequence>
<dbReference type="InterPro" id="IPR053157">
    <property type="entry name" value="Sterol_Uptake_Regulator"/>
</dbReference>
<protein>
    <recommendedName>
        <fullName evidence="3">Zn(2)-C6 fungal-type domain-containing protein</fullName>
    </recommendedName>
</protein>
<dbReference type="PANTHER" id="PTHR47784:SF5">
    <property type="entry name" value="STEROL UPTAKE CONTROL PROTEIN 2"/>
    <property type="match status" value="1"/>
</dbReference>
<dbReference type="Pfam" id="PF00172">
    <property type="entry name" value="Zn_clus"/>
    <property type="match status" value="1"/>
</dbReference>
<evidence type="ECO:0000256" key="2">
    <source>
        <dbReference type="SAM" id="MobiDB-lite"/>
    </source>
</evidence>
<dbReference type="PANTHER" id="PTHR47784">
    <property type="entry name" value="STEROL UPTAKE CONTROL PROTEIN 2"/>
    <property type="match status" value="1"/>
</dbReference>
<gene>
    <name evidence="4" type="ORF">PVAG01_00739</name>
</gene>
<keyword evidence="1" id="KW-0539">Nucleus</keyword>
<dbReference type="SUPFAM" id="SSF57701">
    <property type="entry name" value="Zn2/Cys6 DNA-binding domain"/>
    <property type="match status" value="1"/>
</dbReference>
<dbReference type="PROSITE" id="PS00463">
    <property type="entry name" value="ZN2_CY6_FUNGAL_1"/>
    <property type="match status" value="1"/>
</dbReference>
<feature type="domain" description="Zn(2)-C6 fungal-type" evidence="3">
    <location>
        <begin position="25"/>
        <end position="55"/>
    </location>
</feature>
<feature type="region of interest" description="Disordered" evidence="2">
    <location>
        <begin position="62"/>
        <end position="89"/>
    </location>
</feature>
<name>A0ABR4PV55_9HELO</name>
<dbReference type="EMBL" id="JBFCZG010000001">
    <property type="protein sequence ID" value="KAL3427230.1"/>
    <property type="molecule type" value="Genomic_DNA"/>
</dbReference>
<feature type="compositionally biased region" description="Polar residues" evidence="2">
    <location>
        <begin position="66"/>
        <end position="89"/>
    </location>
</feature>
<dbReference type="CDD" id="cd00067">
    <property type="entry name" value="GAL4"/>
    <property type="match status" value="1"/>
</dbReference>
<evidence type="ECO:0000313" key="4">
    <source>
        <dbReference type="EMBL" id="KAL3427230.1"/>
    </source>
</evidence>
<feature type="compositionally biased region" description="Basic residues" evidence="2">
    <location>
        <begin position="12"/>
        <end position="23"/>
    </location>
</feature>
<dbReference type="InterPro" id="IPR001138">
    <property type="entry name" value="Zn2Cys6_DnaBD"/>
</dbReference>
<dbReference type="InterPro" id="IPR021858">
    <property type="entry name" value="Fun_TF"/>
</dbReference>
<proteinExistence type="predicted"/>
<evidence type="ECO:0000256" key="1">
    <source>
        <dbReference type="ARBA" id="ARBA00023242"/>
    </source>
</evidence>
<evidence type="ECO:0000313" key="5">
    <source>
        <dbReference type="Proteomes" id="UP001629113"/>
    </source>
</evidence>
<dbReference type="Pfam" id="PF11951">
    <property type="entry name" value="Fungal_trans_2"/>
    <property type="match status" value="1"/>
</dbReference>
<feature type="region of interest" description="Disordered" evidence="2">
    <location>
        <begin position="1"/>
        <end position="24"/>
    </location>
</feature>
<feature type="compositionally biased region" description="Basic and acidic residues" evidence="2">
    <location>
        <begin position="1"/>
        <end position="11"/>
    </location>
</feature>
<keyword evidence="5" id="KW-1185">Reference proteome</keyword>
<dbReference type="PROSITE" id="PS50048">
    <property type="entry name" value="ZN2_CY6_FUNGAL_2"/>
    <property type="match status" value="1"/>
</dbReference>
<dbReference type="InterPro" id="IPR036864">
    <property type="entry name" value="Zn2-C6_fun-type_DNA-bd_sf"/>
</dbReference>
<reference evidence="4 5" key="1">
    <citation type="submission" date="2024-06" db="EMBL/GenBank/DDBJ databases">
        <title>Complete genome of Phlyctema vagabunda strain 19-DSS-EL-015.</title>
        <authorList>
            <person name="Fiorenzani C."/>
        </authorList>
    </citation>
    <scope>NUCLEOTIDE SEQUENCE [LARGE SCALE GENOMIC DNA]</scope>
    <source>
        <strain evidence="4 5">19-DSS-EL-015</strain>
    </source>
</reference>
<organism evidence="4 5">
    <name type="scientific">Phlyctema vagabunda</name>
    <dbReference type="NCBI Taxonomy" id="108571"/>
    <lineage>
        <taxon>Eukaryota</taxon>
        <taxon>Fungi</taxon>
        <taxon>Dikarya</taxon>
        <taxon>Ascomycota</taxon>
        <taxon>Pezizomycotina</taxon>
        <taxon>Leotiomycetes</taxon>
        <taxon>Helotiales</taxon>
        <taxon>Dermateaceae</taxon>
        <taxon>Phlyctema</taxon>
    </lineage>
</organism>
<evidence type="ECO:0000259" key="3">
    <source>
        <dbReference type="PROSITE" id="PS50048"/>
    </source>
</evidence>
<accession>A0ABR4PV55</accession>